<name>A0AAE0M9I6_9PEZI</name>
<feature type="transmembrane region" description="Helical" evidence="2">
    <location>
        <begin position="74"/>
        <end position="95"/>
    </location>
</feature>
<dbReference type="Proteomes" id="UP001286456">
    <property type="component" value="Unassembled WGS sequence"/>
</dbReference>
<evidence type="ECO:0000256" key="1">
    <source>
        <dbReference type="SAM" id="MobiDB-lite"/>
    </source>
</evidence>
<gene>
    <name evidence="3" type="ORF">B0T19DRAFT_486592</name>
</gene>
<dbReference type="PANTHER" id="PTHR11863">
    <property type="entry name" value="STEROL DESATURASE"/>
    <property type="match status" value="1"/>
</dbReference>
<evidence type="ECO:0000313" key="4">
    <source>
        <dbReference type="Proteomes" id="UP001286456"/>
    </source>
</evidence>
<evidence type="ECO:0000256" key="2">
    <source>
        <dbReference type="SAM" id="Phobius"/>
    </source>
</evidence>
<keyword evidence="4" id="KW-1185">Reference proteome</keyword>
<feature type="compositionally biased region" description="Basic residues" evidence="1">
    <location>
        <begin position="349"/>
        <end position="360"/>
    </location>
</feature>
<comment type="caution">
    <text evidence="3">The sequence shown here is derived from an EMBL/GenBank/DDBJ whole genome shotgun (WGS) entry which is preliminary data.</text>
</comment>
<organism evidence="3 4">
    <name type="scientific">Cercophora scortea</name>
    <dbReference type="NCBI Taxonomy" id="314031"/>
    <lineage>
        <taxon>Eukaryota</taxon>
        <taxon>Fungi</taxon>
        <taxon>Dikarya</taxon>
        <taxon>Ascomycota</taxon>
        <taxon>Pezizomycotina</taxon>
        <taxon>Sordariomycetes</taxon>
        <taxon>Sordariomycetidae</taxon>
        <taxon>Sordariales</taxon>
        <taxon>Lasiosphaeriaceae</taxon>
        <taxon>Cercophora</taxon>
    </lineage>
</organism>
<protein>
    <recommendedName>
        <fullName evidence="5">Fatty acid hydroxylase domain-containing protein</fullName>
    </recommendedName>
</protein>
<keyword evidence="2" id="KW-0812">Transmembrane</keyword>
<dbReference type="InterPro" id="IPR050307">
    <property type="entry name" value="Sterol_Desaturase_Related"/>
</dbReference>
<feature type="region of interest" description="Disordered" evidence="1">
    <location>
        <begin position="323"/>
        <end position="360"/>
    </location>
</feature>
<dbReference type="AlphaFoldDB" id="A0AAE0M9I6"/>
<evidence type="ECO:0000313" key="3">
    <source>
        <dbReference type="EMBL" id="KAK3324421.1"/>
    </source>
</evidence>
<evidence type="ECO:0008006" key="5">
    <source>
        <dbReference type="Google" id="ProtNLM"/>
    </source>
</evidence>
<proteinExistence type="predicted"/>
<reference evidence="3" key="2">
    <citation type="submission" date="2023-06" db="EMBL/GenBank/DDBJ databases">
        <authorList>
            <consortium name="Lawrence Berkeley National Laboratory"/>
            <person name="Haridas S."/>
            <person name="Hensen N."/>
            <person name="Bonometti L."/>
            <person name="Westerberg I."/>
            <person name="Brannstrom I.O."/>
            <person name="Guillou S."/>
            <person name="Cros-Aarteil S."/>
            <person name="Calhoun S."/>
            <person name="Kuo A."/>
            <person name="Mondo S."/>
            <person name="Pangilinan J."/>
            <person name="Riley R."/>
            <person name="Labutti K."/>
            <person name="Andreopoulos B."/>
            <person name="Lipzen A."/>
            <person name="Chen C."/>
            <person name="Yanf M."/>
            <person name="Daum C."/>
            <person name="Ng V."/>
            <person name="Clum A."/>
            <person name="Steindorff A."/>
            <person name="Ohm R."/>
            <person name="Martin F."/>
            <person name="Silar P."/>
            <person name="Natvig D."/>
            <person name="Lalanne C."/>
            <person name="Gautier V."/>
            <person name="Ament-Velasquez S.L."/>
            <person name="Kruys A."/>
            <person name="Hutchinson M.I."/>
            <person name="Powell A.J."/>
            <person name="Barry K."/>
            <person name="Miller A.N."/>
            <person name="Grigoriev I.V."/>
            <person name="Debuchy R."/>
            <person name="Gladieux P."/>
            <person name="Thoren M.H."/>
            <person name="Johannesson H."/>
        </authorList>
    </citation>
    <scope>NUCLEOTIDE SEQUENCE</scope>
    <source>
        <strain evidence="3">SMH4131-1</strain>
    </source>
</reference>
<keyword evidence="2" id="KW-1133">Transmembrane helix</keyword>
<keyword evidence="2" id="KW-0472">Membrane</keyword>
<feature type="transmembrane region" description="Helical" evidence="2">
    <location>
        <begin position="115"/>
        <end position="139"/>
    </location>
</feature>
<accession>A0AAE0M9I6</accession>
<reference evidence="3" key="1">
    <citation type="journal article" date="2023" name="Mol. Phylogenet. Evol.">
        <title>Genome-scale phylogeny and comparative genomics of the fungal order Sordariales.</title>
        <authorList>
            <person name="Hensen N."/>
            <person name="Bonometti L."/>
            <person name="Westerberg I."/>
            <person name="Brannstrom I.O."/>
            <person name="Guillou S."/>
            <person name="Cros-Aarteil S."/>
            <person name="Calhoun S."/>
            <person name="Haridas S."/>
            <person name="Kuo A."/>
            <person name="Mondo S."/>
            <person name="Pangilinan J."/>
            <person name="Riley R."/>
            <person name="LaButti K."/>
            <person name="Andreopoulos B."/>
            <person name="Lipzen A."/>
            <person name="Chen C."/>
            <person name="Yan M."/>
            <person name="Daum C."/>
            <person name="Ng V."/>
            <person name="Clum A."/>
            <person name="Steindorff A."/>
            <person name="Ohm R.A."/>
            <person name="Martin F."/>
            <person name="Silar P."/>
            <person name="Natvig D.O."/>
            <person name="Lalanne C."/>
            <person name="Gautier V."/>
            <person name="Ament-Velasquez S.L."/>
            <person name="Kruys A."/>
            <person name="Hutchinson M.I."/>
            <person name="Powell A.J."/>
            <person name="Barry K."/>
            <person name="Miller A.N."/>
            <person name="Grigoriev I.V."/>
            <person name="Debuchy R."/>
            <person name="Gladieux P."/>
            <person name="Hiltunen Thoren M."/>
            <person name="Johannesson H."/>
        </authorList>
    </citation>
    <scope>NUCLEOTIDE SEQUENCE</scope>
    <source>
        <strain evidence="3">SMH4131-1</strain>
    </source>
</reference>
<dbReference type="EMBL" id="JAUEPO010000004">
    <property type="protein sequence ID" value="KAK3324421.1"/>
    <property type="molecule type" value="Genomic_DNA"/>
</dbReference>
<sequence>MPVQLQMVVYWLPSNRTNMDLLLSLPIASYFFSTSLTSWSTSLNLLFFYMTWSTLVLSHSPLKIEILGTTALRLVLWLVPSLLFLLFDTLLPSLAQSIKYNGASGLPPRDARTLAKLLGLALFNLSLSTALQAAVSLGLTTLLKTPIFRTSTTLPLPWQMAKHIAILFAAREVLTYYIHRYLLHNPSSTKSKTLKHLKTRHTQHAHSHHTPPFSLLLMADHPIPFLLHRFLPLYLPALVLHDNLHILTFVLFVGLATVEETLAMSGYTIIPGIILGGITRRSAVHYAKPVGNFGCWGVLDWVHGTSLGGKDVMADIQDEAEKHNVKGRSSKALGDGGNMMQNGIQGLRRSARSRARKSRG</sequence>
<feature type="transmembrane region" description="Helical" evidence="2">
    <location>
        <begin position="21"/>
        <end position="39"/>
    </location>
</feature>